<name>A0A5B0P5N4_PUCGR</name>
<gene>
    <name evidence="2" type="ORF">PGTUg99_034234</name>
</gene>
<evidence type="ECO:0000313" key="3">
    <source>
        <dbReference type="Proteomes" id="UP000325313"/>
    </source>
</evidence>
<accession>A0A5B0P5N4</accession>
<reference evidence="2 3" key="1">
    <citation type="submission" date="2019-05" db="EMBL/GenBank/DDBJ databases">
        <title>Emergence of the Ug99 lineage of the wheat stem rust pathogen through somatic hybridization.</title>
        <authorList>
            <person name="Li F."/>
            <person name="Upadhyaya N.M."/>
            <person name="Sperschneider J."/>
            <person name="Matny O."/>
            <person name="Nguyen-Phuc H."/>
            <person name="Mago R."/>
            <person name="Raley C."/>
            <person name="Miller M.E."/>
            <person name="Silverstein K.A.T."/>
            <person name="Henningsen E."/>
            <person name="Hirsch C.D."/>
            <person name="Visser B."/>
            <person name="Pretorius Z.A."/>
            <person name="Steffenson B.J."/>
            <person name="Schwessinger B."/>
            <person name="Dodds P.N."/>
            <person name="Figueroa M."/>
        </authorList>
    </citation>
    <scope>NUCLEOTIDE SEQUENCE [LARGE SCALE GENOMIC DNA]</scope>
    <source>
        <strain evidence="2 3">Ug99</strain>
    </source>
</reference>
<proteinExistence type="predicted"/>
<comment type="caution">
    <text evidence="2">The sequence shown here is derived from an EMBL/GenBank/DDBJ whole genome shotgun (WGS) entry which is preliminary data.</text>
</comment>
<feature type="compositionally biased region" description="Basic and acidic residues" evidence="1">
    <location>
        <begin position="1"/>
        <end position="12"/>
    </location>
</feature>
<protein>
    <submittedName>
        <fullName evidence="2">Uncharacterized protein</fullName>
    </submittedName>
</protein>
<feature type="region of interest" description="Disordered" evidence="1">
    <location>
        <begin position="1"/>
        <end position="25"/>
    </location>
</feature>
<dbReference type="Proteomes" id="UP000325313">
    <property type="component" value="Unassembled WGS sequence"/>
</dbReference>
<evidence type="ECO:0000313" key="2">
    <source>
        <dbReference type="EMBL" id="KAA1095508.1"/>
    </source>
</evidence>
<dbReference type="AlphaFoldDB" id="A0A5B0P5N4"/>
<sequence>MHQRKITEREAASRSVGTEPARLPPKGLAVEQLVEEHRDACVFDTIGLDQPASPMEVQQDPLEGVNPSDYTMFDDTDECPRPDSDHFDWDDYLFEAINQLTDEQVPREIFNNHRATSAESSWYPFKNREVRTLA</sequence>
<organism evidence="2 3">
    <name type="scientific">Puccinia graminis f. sp. tritici</name>
    <dbReference type="NCBI Taxonomy" id="56615"/>
    <lineage>
        <taxon>Eukaryota</taxon>
        <taxon>Fungi</taxon>
        <taxon>Dikarya</taxon>
        <taxon>Basidiomycota</taxon>
        <taxon>Pucciniomycotina</taxon>
        <taxon>Pucciniomycetes</taxon>
        <taxon>Pucciniales</taxon>
        <taxon>Pucciniaceae</taxon>
        <taxon>Puccinia</taxon>
    </lineage>
</organism>
<dbReference type="EMBL" id="VDEP01000372">
    <property type="protein sequence ID" value="KAA1095508.1"/>
    <property type="molecule type" value="Genomic_DNA"/>
</dbReference>
<evidence type="ECO:0000256" key="1">
    <source>
        <dbReference type="SAM" id="MobiDB-lite"/>
    </source>
</evidence>